<name>A0ABT1QS82_9GAMM</name>
<proteinExistence type="predicted"/>
<protein>
    <submittedName>
        <fullName evidence="1">Uncharacterized protein</fullName>
    </submittedName>
</protein>
<dbReference type="EMBL" id="JANFQO010000008">
    <property type="protein sequence ID" value="MCQ4165145.1"/>
    <property type="molecule type" value="Genomic_DNA"/>
</dbReference>
<comment type="caution">
    <text evidence="1">The sequence shown here is derived from an EMBL/GenBank/DDBJ whole genome shotgun (WGS) entry which is preliminary data.</text>
</comment>
<accession>A0ABT1QS82</accession>
<gene>
    <name evidence="1" type="ORF">NM961_10530</name>
</gene>
<dbReference type="RefSeq" id="WP_255914213.1">
    <property type="nucleotide sequence ID" value="NZ_JANFQO010000008.1"/>
</dbReference>
<sequence>MTTTRVFQSTDTSAPVLTGQVGSLAALLEACLVGVGGVAYGSGGTAKTAAGWTLAFTATNKRAFRNSVAAGGTGHYFRIDDTGGTAAGAREAVLKGYVSMSDVDTGVGSDIMPDATLYPSGGWILKSDTATSTARAWRIIADEISCHLWVSADGGFSQGFHSFGDLASEVPGDNYRSYVLYQASVWSSGSNASRVATGAAETLLSPTTTAQSRGLSIMRAHAGVSAGSVQAGLPVFGRGSVNPLSGASGGAGAPCTSATSPGSGERYFTPLLVCAEGMIRGRLRGVYSCLNDLRSVASGTLQSSASGLPAGSQLMLLQACSSGAGNNSNVGTIAVETALAW</sequence>
<dbReference type="Proteomes" id="UP001165498">
    <property type="component" value="Unassembled WGS sequence"/>
</dbReference>
<evidence type="ECO:0000313" key="1">
    <source>
        <dbReference type="EMBL" id="MCQ4165145.1"/>
    </source>
</evidence>
<organism evidence="1 2">
    <name type="scientific">Tahibacter harae</name>
    <dbReference type="NCBI Taxonomy" id="2963937"/>
    <lineage>
        <taxon>Bacteria</taxon>
        <taxon>Pseudomonadati</taxon>
        <taxon>Pseudomonadota</taxon>
        <taxon>Gammaproteobacteria</taxon>
        <taxon>Lysobacterales</taxon>
        <taxon>Rhodanobacteraceae</taxon>
        <taxon>Tahibacter</taxon>
    </lineage>
</organism>
<keyword evidence="2" id="KW-1185">Reference proteome</keyword>
<evidence type="ECO:0000313" key="2">
    <source>
        <dbReference type="Proteomes" id="UP001165498"/>
    </source>
</evidence>
<reference evidence="1" key="1">
    <citation type="submission" date="2022-07" db="EMBL/GenBank/DDBJ databases">
        <title>Tahibacter sp., a new gammaproteobacterium isolated from the silt sample collected at pig farm.</title>
        <authorList>
            <person name="Chen H."/>
        </authorList>
    </citation>
    <scope>NUCLEOTIDE SEQUENCE</scope>
    <source>
        <strain evidence="1">P2K</strain>
    </source>
</reference>